<proteinExistence type="predicted"/>
<dbReference type="EMBL" id="JAJFAZ020000006">
    <property type="protein sequence ID" value="KAI5323519.1"/>
    <property type="molecule type" value="Genomic_DNA"/>
</dbReference>
<accession>A0AAD4VEA2</accession>
<evidence type="ECO:0000313" key="2">
    <source>
        <dbReference type="Proteomes" id="UP001054821"/>
    </source>
</evidence>
<dbReference type="Proteomes" id="UP001054821">
    <property type="component" value="Chromosome 6"/>
</dbReference>
<comment type="caution">
    <text evidence="1">The sequence shown here is derived from an EMBL/GenBank/DDBJ whole genome shotgun (WGS) entry which is preliminary data.</text>
</comment>
<name>A0AAD4VEA2_PRUDU</name>
<reference evidence="1 2" key="1">
    <citation type="journal article" date="2022" name="G3 (Bethesda)">
        <title>Whole-genome sequence and methylome profiling of the almond [Prunus dulcis (Mill.) D.A. Webb] cultivar 'Nonpareil'.</title>
        <authorList>
            <person name="D'Amico-Willman K.M."/>
            <person name="Ouma W.Z."/>
            <person name="Meulia T."/>
            <person name="Sideli G.M."/>
            <person name="Gradziel T.M."/>
            <person name="Fresnedo-Ramirez J."/>
        </authorList>
    </citation>
    <scope>NUCLEOTIDE SEQUENCE [LARGE SCALE GENOMIC DNA]</scope>
    <source>
        <strain evidence="1">Clone GOH B32 T37-40</strain>
    </source>
</reference>
<evidence type="ECO:0000313" key="1">
    <source>
        <dbReference type="EMBL" id="KAI5323519.1"/>
    </source>
</evidence>
<sequence>MGNEPGLPSFDLEPLPKLLLSMEELFLAYAEDIDFVAVWRQKKEAFGEMYMTIAREDKKVALARRQMEVVKAATVEAHATIRKKNALQLKTNRFERELKETKKKN</sequence>
<keyword evidence="2" id="KW-1185">Reference proteome</keyword>
<gene>
    <name evidence="1" type="ORF">L3X38_032591</name>
</gene>
<organism evidence="1 2">
    <name type="scientific">Prunus dulcis</name>
    <name type="common">Almond</name>
    <name type="synonym">Amygdalus dulcis</name>
    <dbReference type="NCBI Taxonomy" id="3755"/>
    <lineage>
        <taxon>Eukaryota</taxon>
        <taxon>Viridiplantae</taxon>
        <taxon>Streptophyta</taxon>
        <taxon>Embryophyta</taxon>
        <taxon>Tracheophyta</taxon>
        <taxon>Spermatophyta</taxon>
        <taxon>Magnoliopsida</taxon>
        <taxon>eudicotyledons</taxon>
        <taxon>Gunneridae</taxon>
        <taxon>Pentapetalae</taxon>
        <taxon>rosids</taxon>
        <taxon>fabids</taxon>
        <taxon>Rosales</taxon>
        <taxon>Rosaceae</taxon>
        <taxon>Amygdaloideae</taxon>
        <taxon>Amygdaleae</taxon>
        <taxon>Prunus</taxon>
    </lineage>
</organism>
<dbReference type="AlphaFoldDB" id="A0AAD4VEA2"/>
<protein>
    <submittedName>
        <fullName evidence="1">Uncharacterized protein</fullName>
    </submittedName>
</protein>